<organism evidence="2 3">
    <name type="scientific">Paludisphaera mucosa</name>
    <dbReference type="NCBI Taxonomy" id="3030827"/>
    <lineage>
        <taxon>Bacteria</taxon>
        <taxon>Pseudomonadati</taxon>
        <taxon>Planctomycetota</taxon>
        <taxon>Planctomycetia</taxon>
        <taxon>Isosphaerales</taxon>
        <taxon>Isosphaeraceae</taxon>
        <taxon>Paludisphaera</taxon>
    </lineage>
</organism>
<keyword evidence="1" id="KW-0472">Membrane</keyword>
<protein>
    <submittedName>
        <fullName evidence="2">Uncharacterized protein</fullName>
    </submittedName>
</protein>
<feature type="transmembrane region" description="Helical" evidence="1">
    <location>
        <begin position="152"/>
        <end position="170"/>
    </location>
</feature>
<keyword evidence="1" id="KW-0812">Transmembrane</keyword>
<name>A0ABT6FAW3_9BACT</name>
<accession>A0ABT6FAW3</accession>
<keyword evidence="1" id="KW-1133">Transmembrane helix</keyword>
<reference evidence="2 3" key="1">
    <citation type="submission" date="2023-03" db="EMBL/GenBank/DDBJ databases">
        <title>Paludisphaera mucosa sp. nov. a novel planctomycete from northern fen.</title>
        <authorList>
            <person name="Ivanova A."/>
        </authorList>
    </citation>
    <scope>NUCLEOTIDE SEQUENCE [LARGE SCALE GENOMIC DNA]</scope>
    <source>
        <strain evidence="2 3">Pla2</strain>
    </source>
</reference>
<feature type="transmembrane region" description="Helical" evidence="1">
    <location>
        <begin position="30"/>
        <end position="51"/>
    </location>
</feature>
<dbReference type="RefSeq" id="WP_277861054.1">
    <property type="nucleotide sequence ID" value="NZ_JARRAG010000002.1"/>
</dbReference>
<comment type="caution">
    <text evidence="2">The sequence shown here is derived from an EMBL/GenBank/DDBJ whole genome shotgun (WGS) entry which is preliminary data.</text>
</comment>
<gene>
    <name evidence="2" type="ORF">PZE19_13005</name>
</gene>
<feature type="transmembrane region" description="Helical" evidence="1">
    <location>
        <begin position="91"/>
        <end position="123"/>
    </location>
</feature>
<dbReference type="EMBL" id="JARRAG010000002">
    <property type="protein sequence ID" value="MDG3004700.1"/>
    <property type="molecule type" value="Genomic_DNA"/>
</dbReference>
<feature type="transmembrane region" description="Helical" evidence="1">
    <location>
        <begin position="63"/>
        <end position="84"/>
    </location>
</feature>
<sequence>MSTETAPRLSLTHIDFAGLYTRHLGRHSQFGINVVHLIALFGIWFCIYSAVTQGARLAGLQAWWAPAAGLALAYLAAVASNASFRAAVATAAFLALFLACVLAVPALPAWSIPAFLAVIPAFYKLQSWSHRVWVEAADMTEFNRRFPPGRELNLILLLFEVPICLEYLCFRRKDWRR</sequence>
<proteinExistence type="predicted"/>
<evidence type="ECO:0000313" key="3">
    <source>
        <dbReference type="Proteomes" id="UP001216907"/>
    </source>
</evidence>
<evidence type="ECO:0000256" key="1">
    <source>
        <dbReference type="SAM" id="Phobius"/>
    </source>
</evidence>
<dbReference type="Proteomes" id="UP001216907">
    <property type="component" value="Unassembled WGS sequence"/>
</dbReference>
<evidence type="ECO:0000313" key="2">
    <source>
        <dbReference type="EMBL" id="MDG3004700.1"/>
    </source>
</evidence>
<keyword evidence="3" id="KW-1185">Reference proteome</keyword>